<dbReference type="InterPro" id="IPR011042">
    <property type="entry name" value="6-blade_b-propeller_TolB-like"/>
</dbReference>
<evidence type="ECO:0000256" key="3">
    <source>
        <dbReference type="ARBA" id="ARBA00022729"/>
    </source>
</evidence>
<dbReference type="SUPFAM" id="SSF52964">
    <property type="entry name" value="TolB, N-terminal domain"/>
    <property type="match status" value="1"/>
</dbReference>
<organism evidence="7 8">
    <name type="scientific">Cycloclasticus pugetii</name>
    <dbReference type="NCBI Taxonomy" id="34068"/>
    <lineage>
        <taxon>Bacteria</taxon>
        <taxon>Pseudomonadati</taxon>
        <taxon>Pseudomonadota</taxon>
        <taxon>Gammaproteobacteria</taxon>
        <taxon>Thiotrichales</taxon>
        <taxon>Piscirickettsiaceae</taxon>
        <taxon>Cycloclasticus</taxon>
    </lineage>
</organism>
<evidence type="ECO:0000256" key="4">
    <source>
        <dbReference type="ARBA" id="ARBA00022764"/>
    </source>
</evidence>
<dbReference type="Gene3D" id="3.40.50.10070">
    <property type="entry name" value="TolB, N-terminal domain"/>
    <property type="match status" value="1"/>
</dbReference>
<comment type="caution">
    <text evidence="7">The sequence shown here is derived from an EMBL/GenBank/DDBJ whole genome shotgun (WGS) entry which is preliminary data.</text>
</comment>
<keyword evidence="5" id="KW-0131">Cell cycle</keyword>
<dbReference type="NCBIfam" id="TIGR02800">
    <property type="entry name" value="propeller_TolB"/>
    <property type="match status" value="1"/>
</dbReference>
<evidence type="ECO:0000313" key="7">
    <source>
        <dbReference type="EMBL" id="EPD14349.1"/>
    </source>
</evidence>
<dbReference type="RefSeq" id="WP_016389857.1">
    <property type="nucleotide sequence ID" value="NZ_KE646805.1"/>
</dbReference>
<keyword evidence="8" id="KW-1185">Reference proteome</keyword>
<dbReference type="InterPro" id="IPR014167">
    <property type="entry name" value="Tol-Pal_TolB"/>
</dbReference>
<comment type="similarity">
    <text evidence="2 5">Belongs to the TolB family.</text>
</comment>
<accession>A0AB33Z5C8</accession>
<evidence type="ECO:0000259" key="6">
    <source>
        <dbReference type="Pfam" id="PF04052"/>
    </source>
</evidence>
<dbReference type="Gene3D" id="2.120.10.30">
    <property type="entry name" value="TolB, C-terminal domain"/>
    <property type="match status" value="1"/>
</dbReference>
<keyword evidence="3 5" id="KW-0732">Signal</keyword>
<name>A0AB33Z5C8_9GAMM</name>
<dbReference type="InterPro" id="IPR011659">
    <property type="entry name" value="WD40"/>
</dbReference>
<gene>
    <name evidence="5 7" type="primary">tolB</name>
    <name evidence="7" type="ORF">L196_02590</name>
</gene>
<feature type="chain" id="PRO_5044032501" description="Tol-Pal system protein TolB" evidence="5">
    <location>
        <begin position="22"/>
        <end position="432"/>
    </location>
</feature>
<evidence type="ECO:0000313" key="8">
    <source>
        <dbReference type="Proteomes" id="UP000015462"/>
    </source>
</evidence>
<dbReference type="EMBL" id="ASHL01000001">
    <property type="protein sequence ID" value="EPD14349.1"/>
    <property type="molecule type" value="Genomic_DNA"/>
</dbReference>
<dbReference type="GO" id="GO:0017038">
    <property type="term" value="P:protein import"/>
    <property type="evidence" value="ECO:0007669"/>
    <property type="project" value="InterPro"/>
</dbReference>
<feature type="domain" description="TolB N-terminal" evidence="6">
    <location>
        <begin position="24"/>
        <end position="129"/>
    </location>
</feature>
<dbReference type="SUPFAM" id="SSF69304">
    <property type="entry name" value="Tricorn protease N-terminal domain"/>
    <property type="match status" value="1"/>
</dbReference>
<dbReference type="AlphaFoldDB" id="A0AB33Z5C8"/>
<dbReference type="HAMAP" id="MF_00671">
    <property type="entry name" value="TolB"/>
    <property type="match status" value="1"/>
</dbReference>
<sequence precursor="true">MQKMIKTVLFLSAFVTFSAMSEALRIEITQGVSSAQPIVIVPFSSEQVVGGLPVDIAQIVSDDLARSGRFKPLPRTDMLNKPSSAEQVNFRNWQSLGQDNLVIGRVTPTANGMLTVQFQLFDVYKGEQLTGFSIPANTANLRGVAHRISDLIYENLTGQQGAFSTRMAYVTSMMGANGKQEYKIQVADADGYGAKTIVTSTEPLMSPSWSPRGDKISYVSYEGRRSSIYTQTLRTGQREKLRSFKGINGAPSWSPDGSQLALTLSKDGSADIYIYNVITRSFRRLTRSYAIDTEPDWSPDGRHIIFTSDRGGKPQIYRISASGGQAARVTFEGSYNARASYSPDGKYIVMVHRVNGQYRIATLDLKSGFTNILTNGSLDESPSYAPNGSMILYSTNDGLKSILAAVSSDGKVRQKLRLQEGEVREPAWSPFK</sequence>
<comment type="subunit">
    <text evidence="5">The Tol-Pal system is composed of five core proteins: the inner membrane proteins TolA, TolQ and TolR, the periplasmic protein TolB and the outer membrane protein Pal. They form a network linking the inner and outer membranes and the peptidoglycan layer.</text>
</comment>
<dbReference type="Proteomes" id="UP000015462">
    <property type="component" value="Unassembled WGS sequence"/>
</dbReference>
<keyword evidence="5" id="KW-0132">Cell division</keyword>
<dbReference type="PANTHER" id="PTHR36842:SF1">
    <property type="entry name" value="PROTEIN TOLB"/>
    <property type="match status" value="1"/>
</dbReference>
<dbReference type="PANTHER" id="PTHR36842">
    <property type="entry name" value="PROTEIN TOLB HOMOLOG"/>
    <property type="match status" value="1"/>
</dbReference>
<protein>
    <recommendedName>
        <fullName evidence="5">Tol-Pal system protein TolB</fullName>
    </recommendedName>
</protein>
<dbReference type="Pfam" id="PF04052">
    <property type="entry name" value="TolB_N"/>
    <property type="match status" value="1"/>
</dbReference>
<feature type="signal peptide" evidence="5">
    <location>
        <begin position="1"/>
        <end position="21"/>
    </location>
</feature>
<evidence type="ECO:0000256" key="5">
    <source>
        <dbReference type="HAMAP-Rule" id="MF_00671"/>
    </source>
</evidence>
<dbReference type="GO" id="GO:0051301">
    <property type="term" value="P:cell division"/>
    <property type="evidence" value="ECO:0007669"/>
    <property type="project" value="UniProtKB-UniRule"/>
</dbReference>
<evidence type="ECO:0000256" key="1">
    <source>
        <dbReference type="ARBA" id="ARBA00004418"/>
    </source>
</evidence>
<comment type="subcellular location">
    <subcellularLocation>
        <location evidence="1 5">Periplasm</location>
    </subcellularLocation>
</comment>
<keyword evidence="4 5" id="KW-0574">Periplasm</keyword>
<reference evidence="7 8" key="1">
    <citation type="journal article" date="2013" name="Genome Announc.">
        <title>Genome Sequence of the Pyrene- and Fluoranthene-Degrading Bacterium Cycloclasticus sp. Strain PY97M.</title>
        <authorList>
            <person name="Cui Z."/>
            <person name="Xu G."/>
            <person name="Li Q."/>
            <person name="Gao W."/>
            <person name="Zheng L."/>
        </authorList>
    </citation>
    <scope>NUCLEOTIDE SEQUENCE [LARGE SCALE GENOMIC DNA]</scope>
    <source>
        <strain evidence="7 8">PY97M</strain>
    </source>
</reference>
<comment type="function">
    <text evidence="5">Part of the Tol-Pal system, which plays a role in outer membrane invagination during cell division and is important for maintaining outer membrane integrity.</text>
</comment>
<evidence type="ECO:0000256" key="2">
    <source>
        <dbReference type="ARBA" id="ARBA00009820"/>
    </source>
</evidence>
<dbReference type="GO" id="GO:0042597">
    <property type="term" value="C:periplasmic space"/>
    <property type="evidence" value="ECO:0007669"/>
    <property type="project" value="UniProtKB-SubCell"/>
</dbReference>
<proteinExistence type="inferred from homology"/>
<dbReference type="InterPro" id="IPR007195">
    <property type="entry name" value="TolB_N"/>
</dbReference>
<dbReference type="Pfam" id="PF07676">
    <property type="entry name" value="PD40"/>
    <property type="match status" value="5"/>
</dbReference>